<reference evidence="4" key="1">
    <citation type="submission" date="2008-01" db="EMBL/GenBank/DDBJ databases">
        <title>Complete sequence of chromosome of Caulobacter sp. K31.</title>
        <authorList>
            <consortium name="US DOE Joint Genome Institute"/>
            <person name="Copeland A."/>
            <person name="Lucas S."/>
            <person name="Lapidus A."/>
            <person name="Barry K."/>
            <person name="Glavina del Rio T."/>
            <person name="Dalin E."/>
            <person name="Tice H."/>
            <person name="Pitluck S."/>
            <person name="Bruce D."/>
            <person name="Goodwin L."/>
            <person name="Thompson L.S."/>
            <person name="Brettin T."/>
            <person name="Detter J.C."/>
            <person name="Han C."/>
            <person name="Schmutz J."/>
            <person name="Larimer F."/>
            <person name="Land M."/>
            <person name="Hauser L."/>
            <person name="Kyrpides N."/>
            <person name="Kim E."/>
            <person name="Stephens C."/>
            <person name="Richardson P."/>
        </authorList>
    </citation>
    <scope>NUCLEOTIDE SEQUENCE [LARGE SCALE GENOMIC DNA]</scope>
    <source>
        <strain evidence="4">K31</strain>
    </source>
</reference>
<feature type="domain" description="HTH araC/xylS-type" evidence="3">
    <location>
        <begin position="211"/>
        <end position="309"/>
    </location>
</feature>
<evidence type="ECO:0000256" key="1">
    <source>
        <dbReference type="ARBA" id="ARBA00023015"/>
    </source>
</evidence>
<gene>
    <name evidence="4" type="ordered locus">Caul_4319</name>
</gene>
<dbReference type="OrthoDB" id="9793422at2"/>
<protein>
    <submittedName>
        <fullName evidence="4">Transcriptional regulator, AraC family</fullName>
    </submittedName>
</protein>
<dbReference type="Pfam" id="PF12833">
    <property type="entry name" value="HTH_18"/>
    <property type="match status" value="1"/>
</dbReference>
<dbReference type="InterPro" id="IPR052158">
    <property type="entry name" value="INH-QAR"/>
</dbReference>
<dbReference type="EMBL" id="CP000927">
    <property type="protein sequence ID" value="ABZ73439.1"/>
    <property type="molecule type" value="Genomic_DNA"/>
</dbReference>
<dbReference type="Gene3D" id="3.40.50.880">
    <property type="match status" value="1"/>
</dbReference>
<dbReference type="CDD" id="cd03137">
    <property type="entry name" value="GATase1_AraC_1"/>
    <property type="match status" value="1"/>
</dbReference>
<dbReference type="HOGENOM" id="CLU_000445_59_0_5"/>
<dbReference type="SUPFAM" id="SSF46689">
    <property type="entry name" value="Homeodomain-like"/>
    <property type="match status" value="2"/>
</dbReference>
<dbReference type="STRING" id="366602.Caul_4319"/>
<dbReference type="PANTHER" id="PTHR43130:SF3">
    <property type="entry name" value="HTH-TYPE TRANSCRIPTIONAL REGULATOR RV1931C"/>
    <property type="match status" value="1"/>
</dbReference>
<dbReference type="InterPro" id="IPR002818">
    <property type="entry name" value="DJ-1/PfpI"/>
</dbReference>
<proteinExistence type="predicted"/>
<dbReference type="SUPFAM" id="SSF52317">
    <property type="entry name" value="Class I glutamine amidotransferase-like"/>
    <property type="match status" value="1"/>
</dbReference>
<evidence type="ECO:0000256" key="2">
    <source>
        <dbReference type="ARBA" id="ARBA00023163"/>
    </source>
</evidence>
<dbReference type="GO" id="GO:0003700">
    <property type="term" value="F:DNA-binding transcription factor activity"/>
    <property type="evidence" value="ECO:0007669"/>
    <property type="project" value="InterPro"/>
</dbReference>
<keyword evidence="1" id="KW-0805">Transcription regulation</keyword>
<dbReference type="InterPro" id="IPR029062">
    <property type="entry name" value="Class_I_gatase-like"/>
</dbReference>
<accession>B0SZB0</accession>
<dbReference type="Gene3D" id="1.10.10.60">
    <property type="entry name" value="Homeodomain-like"/>
    <property type="match status" value="1"/>
</dbReference>
<dbReference type="Pfam" id="PF01965">
    <property type="entry name" value="DJ-1_PfpI"/>
    <property type="match status" value="1"/>
</dbReference>
<dbReference type="AlphaFoldDB" id="B0SZB0"/>
<dbReference type="SMART" id="SM00342">
    <property type="entry name" value="HTH_ARAC"/>
    <property type="match status" value="1"/>
</dbReference>
<evidence type="ECO:0000313" key="4">
    <source>
        <dbReference type="EMBL" id="ABZ73439.1"/>
    </source>
</evidence>
<dbReference type="GO" id="GO:0043565">
    <property type="term" value="F:sequence-specific DNA binding"/>
    <property type="evidence" value="ECO:0007669"/>
    <property type="project" value="InterPro"/>
</dbReference>
<dbReference type="InterPro" id="IPR018060">
    <property type="entry name" value="HTH_AraC"/>
</dbReference>
<name>B0SZB0_CAUSK</name>
<sequence length="324" mass="34671">MARDIGFLIFRDFQLLDAAGPISAFEIAGRLVPGAYRLHLLARDAGAVASSSGVAMTAQAFAEAPTLDTLIVSGGEGTRGPAICDDTLAFVRAASTTARRTASVCSGAYVLAAAGLLDGRRATTHWQRSKDFQRRYPAVRLEPDRIFVQDGSLWSSAGITAGIDMALAMIVADLGEAVARRTAQQLVVYHRRPGGQSQFSALLEMQGGRFDALLTWARENLAQPLTVDQLAAQAAMSPRNFARLFTAETGATPAKAVERLRVEAARALLDSQPLQVEDVALETGFGDQERMRRAFVRAFGQPPQALRRSAKAALSQRAREGSAA</sequence>
<organism evidence="4">
    <name type="scientific">Caulobacter sp. (strain K31)</name>
    <dbReference type="NCBI Taxonomy" id="366602"/>
    <lineage>
        <taxon>Bacteria</taxon>
        <taxon>Pseudomonadati</taxon>
        <taxon>Pseudomonadota</taxon>
        <taxon>Alphaproteobacteria</taxon>
        <taxon>Caulobacterales</taxon>
        <taxon>Caulobacteraceae</taxon>
        <taxon>Caulobacter</taxon>
    </lineage>
</organism>
<dbReference type="KEGG" id="cak:Caul_4319"/>
<dbReference type="eggNOG" id="COG4977">
    <property type="taxonomic scope" value="Bacteria"/>
</dbReference>
<keyword evidence="2" id="KW-0804">Transcription</keyword>
<dbReference type="InterPro" id="IPR009057">
    <property type="entry name" value="Homeodomain-like_sf"/>
</dbReference>
<dbReference type="PROSITE" id="PS01124">
    <property type="entry name" value="HTH_ARAC_FAMILY_2"/>
    <property type="match status" value="1"/>
</dbReference>
<dbReference type="PANTHER" id="PTHR43130">
    <property type="entry name" value="ARAC-FAMILY TRANSCRIPTIONAL REGULATOR"/>
    <property type="match status" value="1"/>
</dbReference>
<evidence type="ECO:0000259" key="3">
    <source>
        <dbReference type="PROSITE" id="PS01124"/>
    </source>
</evidence>